<evidence type="ECO:0000313" key="2">
    <source>
        <dbReference type="EMBL" id="KAJ3052241.1"/>
    </source>
</evidence>
<dbReference type="Proteomes" id="UP001212841">
    <property type="component" value="Unassembled WGS sequence"/>
</dbReference>
<name>A0AAD5SCK1_9FUNG</name>
<comment type="caution">
    <text evidence="2">The sequence shown here is derived from an EMBL/GenBank/DDBJ whole genome shotgun (WGS) entry which is preliminary data.</text>
</comment>
<dbReference type="EMBL" id="JADGJD010000312">
    <property type="protein sequence ID" value="KAJ3052241.1"/>
    <property type="molecule type" value="Genomic_DNA"/>
</dbReference>
<keyword evidence="3" id="KW-1185">Reference proteome</keyword>
<accession>A0AAD5SCK1</accession>
<organism evidence="2 3">
    <name type="scientific">Rhizophlyctis rosea</name>
    <dbReference type="NCBI Taxonomy" id="64517"/>
    <lineage>
        <taxon>Eukaryota</taxon>
        <taxon>Fungi</taxon>
        <taxon>Fungi incertae sedis</taxon>
        <taxon>Chytridiomycota</taxon>
        <taxon>Chytridiomycota incertae sedis</taxon>
        <taxon>Chytridiomycetes</taxon>
        <taxon>Rhizophlyctidales</taxon>
        <taxon>Rhizophlyctidaceae</taxon>
        <taxon>Rhizophlyctis</taxon>
    </lineage>
</organism>
<feature type="chain" id="PRO_5042257859" evidence="1">
    <location>
        <begin position="19"/>
        <end position="64"/>
    </location>
</feature>
<evidence type="ECO:0000313" key="3">
    <source>
        <dbReference type="Proteomes" id="UP001212841"/>
    </source>
</evidence>
<dbReference type="AlphaFoldDB" id="A0AAD5SCK1"/>
<protein>
    <submittedName>
        <fullName evidence="2">Uncharacterized protein</fullName>
    </submittedName>
</protein>
<keyword evidence="1" id="KW-0732">Signal</keyword>
<gene>
    <name evidence="2" type="ORF">HK097_006661</name>
</gene>
<reference evidence="2" key="1">
    <citation type="submission" date="2020-05" db="EMBL/GenBank/DDBJ databases">
        <title>Phylogenomic resolution of chytrid fungi.</title>
        <authorList>
            <person name="Stajich J.E."/>
            <person name="Amses K."/>
            <person name="Simmons R."/>
            <person name="Seto K."/>
            <person name="Myers J."/>
            <person name="Bonds A."/>
            <person name="Quandt C.A."/>
            <person name="Barry K."/>
            <person name="Liu P."/>
            <person name="Grigoriev I."/>
            <person name="Longcore J.E."/>
            <person name="James T.Y."/>
        </authorList>
    </citation>
    <scope>NUCLEOTIDE SEQUENCE</scope>
    <source>
        <strain evidence="2">JEL0318</strain>
    </source>
</reference>
<sequence>MKFLTLAFLATSFTAALAAPAPQEKTYRPNCFPNDQYLQMNCTYYCRSYPYISGCYDACVSCWK</sequence>
<feature type="signal peptide" evidence="1">
    <location>
        <begin position="1"/>
        <end position="18"/>
    </location>
</feature>
<proteinExistence type="predicted"/>
<evidence type="ECO:0000256" key="1">
    <source>
        <dbReference type="SAM" id="SignalP"/>
    </source>
</evidence>